<dbReference type="Gene3D" id="3.30.70.360">
    <property type="match status" value="1"/>
</dbReference>
<dbReference type="GO" id="GO:0030170">
    <property type="term" value="F:pyridoxal phosphate binding"/>
    <property type="evidence" value="ECO:0007669"/>
    <property type="project" value="InterPro"/>
</dbReference>
<organism evidence="10 11">
    <name type="scientific">Fusarium fujikuroi</name>
    <name type="common">Bakanae and foot rot disease fungus</name>
    <name type="synonym">Gibberella fujikuroi</name>
    <dbReference type="NCBI Taxonomy" id="5127"/>
    <lineage>
        <taxon>Eukaryota</taxon>
        <taxon>Fungi</taxon>
        <taxon>Dikarya</taxon>
        <taxon>Ascomycota</taxon>
        <taxon>Pezizomycotina</taxon>
        <taxon>Sordariomycetes</taxon>
        <taxon>Hypocreomycetidae</taxon>
        <taxon>Hypocreales</taxon>
        <taxon>Nectriaceae</taxon>
        <taxon>Fusarium</taxon>
        <taxon>Fusarium fujikuroi species complex</taxon>
    </lineage>
</organism>
<name>A0A9Q9RZT2_FUSFU</name>
<dbReference type="GO" id="GO:0042802">
    <property type="term" value="F:identical protein binding"/>
    <property type="evidence" value="ECO:0007669"/>
    <property type="project" value="TreeGrafter"/>
</dbReference>
<dbReference type="FunFam" id="3.40.640.10:FF:000011">
    <property type="entry name" value="Ornithine aminotransferase"/>
    <property type="match status" value="1"/>
</dbReference>
<evidence type="ECO:0000256" key="4">
    <source>
        <dbReference type="ARBA" id="ARBA00008954"/>
    </source>
</evidence>
<dbReference type="GO" id="GO:0016787">
    <property type="term" value="F:hydrolase activity"/>
    <property type="evidence" value="ECO:0007669"/>
    <property type="project" value="InterPro"/>
</dbReference>
<dbReference type="InterPro" id="IPR010164">
    <property type="entry name" value="Orn_aminotrans"/>
</dbReference>
<dbReference type="NCBIfam" id="TIGR01885">
    <property type="entry name" value="Orn_aminotrans"/>
    <property type="match status" value="1"/>
</dbReference>
<dbReference type="Gene3D" id="3.40.640.10">
    <property type="entry name" value="Type I PLP-dependent aspartate aminotransferase-like (Major domain)"/>
    <property type="match status" value="1"/>
</dbReference>
<comment type="cofactor">
    <cofactor evidence="1">
        <name>pyridoxal 5'-phosphate</name>
        <dbReference type="ChEBI" id="CHEBI:597326"/>
    </cofactor>
</comment>
<reference evidence="10" key="1">
    <citation type="submission" date="2019-05" db="EMBL/GenBank/DDBJ databases">
        <authorList>
            <person name="Piombo E."/>
        </authorList>
    </citation>
    <scope>NUCLEOTIDE SEQUENCE</scope>
    <source>
        <strain evidence="10">C2S</strain>
    </source>
</reference>
<dbReference type="InterPro" id="IPR002933">
    <property type="entry name" value="Peptidase_M20"/>
</dbReference>
<evidence type="ECO:0000256" key="5">
    <source>
        <dbReference type="ARBA" id="ARBA00012924"/>
    </source>
</evidence>
<comment type="similarity">
    <text evidence="3">Belongs to the peptidase M20A family.</text>
</comment>
<dbReference type="EC" id="2.6.1.13" evidence="5"/>
<dbReference type="Gene3D" id="3.90.1150.10">
    <property type="entry name" value="Aspartate Aminotransferase, domain 1"/>
    <property type="match status" value="1"/>
</dbReference>
<dbReference type="PANTHER" id="PTHR11986:SF18">
    <property type="entry name" value="ORNITHINE AMINOTRANSFERASE, MITOCHONDRIAL"/>
    <property type="match status" value="1"/>
</dbReference>
<evidence type="ECO:0000256" key="2">
    <source>
        <dbReference type="ARBA" id="ARBA00004998"/>
    </source>
</evidence>
<dbReference type="PANTHER" id="PTHR11986">
    <property type="entry name" value="AMINOTRANSFERASE CLASS III"/>
    <property type="match status" value="1"/>
</dbReference>
<keyword evidence="7" id="KW-0808">Transferase</keyword>
<dbReference type="SUPFAM" id="SSF53383">
    <property type="entry name" value="PLP-dependent transferases"/>
    <property type="match status" value="1"/>
</dbReference>
<dbReference type="Gene3D" id="3.40.630.10">
    <property type="entry name" value="Zn peptidases"/>
    <property type="match status" value="1"/>
</dbReference>
<dbReference type="InterPro" id="IPR049704">
    <property type="entry name" value="Aminotrans_3_PPA_site"/>
</dbReference>
<comment type="similarity">
    <text evidence="4">Belongs to the class-III pyridoxal-phosphate-dependent aminotransferase family.</text>
</comment>
<dbReference type="Pfam" id="PF01546">
    <property type="entry name" value="Peptidase_M20"/>
    <property type="match status" value="1"/>
</dbReference>
<evidence type="ECO:0000313" key="11">
    <source>
        <dbReference type="Proteomes" id="UP000760494"/>
    </source>
</evidence>
<gene>
    <name evidence="10" type="ORF">C2S_2782</name>
</gene>
<keyword evidence="8" id="KW-0663">Pyridoxal phosphate</keyword>
<dbReference type="PROSITE" id="PS00600">
    <property type="entry name" value="AA_TRANSFER_CLASS_3"/>
    <property type="match status" value="1"/>
</dbReference>
<dbReference type="EMBL" id="CABFJX010000418">
    <property type="protein sequence ID" value="VTT82948.1"/>
    <property type="molecule type" value="Genomic_DNA"/>
</dbReference>
<proteinExistence type="inferred from homology"/>
<dbReference type="GO" id="GO:0010121">
    <property type="term" value="P:L-arginine catabolic process to proline via ornithine"/>
    <property type="evidence" value="ECO:0007669"/>
    <property type="project" value="TreeGrafter"/>
</dbReference>
<evidence type="ECO:0000313" key="10">
    <source>
        <dbReference type="EMBL" id="VTT82948.1"/>
    </source>
</evidence>
<dbReference type="FunFam" id="3.90.1150.10:FF:000152">
    <property type="entry name" value="Ornithine aminotransferase"/>
    <property type="match status" value="1"/>
</dbReference>
<dbReference type="Pfam" id="PF00202">
    <property type="entry name" value="Aminotran_3"/>
    <property type="match status" value="1"/>
</dbReference>
<dbReference type="GO" id="GO:0005737">
    <property type="term" value="C:cytoplasm"/>
    <property type="evidence" value="ECO:0007669"/>
    <property type="project" value="TreeGrafter"/>
</dbReference>
<dbReference type="SUPFAM" id="SSF55031">
    <property type="entry name" value="Bacterial exopeptidase dimerisation domain"/>
    <property type="match status" value="1"/>
</dbReference>
<dbReference type="GO" id="GO:0019544">
    <property type="term" value="P:L-arginine catabolic process to L-glutamate"/>
    <property type="evidence" value="ECO:0007669"/>
    <property type="project" value="TreeGrafter"/>
</dbReference>
<dbReference type="SUPFAM" id="SSF53187">
    <property type="entry name" value="Zn-dependent exopeptidases"/>
    <property type="match status" value="1"/>
</dbReference>
<dbReference type="InterPro" id="IPR015421">
    <property type="entry name" value="PyrdxlP-dep_Trfase_major"/>
</dbReference>
<dbReference type="InterPro" id="IPR005814">
    <property type="entry name" value="Aminotrans_3"/>
</dbReference>
<evidence type="ECO:0000256" key="3">
    <source>
        <dbReference type="ARBA" id="ARBA00006247"/>
    </source>
</evidence>
<dbReference type="CDD" id="cd05672">
    <property type="entry name" value="M20_ACY1L2-like"/>
    <property type="match status" value="1"/>
</dbReference>
<dbReference type="CDD" id="cd00610">
    <property type="entry name" value="OAT_like"/>
    <property type="match status" value="1"/>
</dbReference>
<protein>
    <recommendedName>
        <fullName evidence="5">ornithine aminotransferase</fullName>
        <ecNumber evidence="5">2.6.1.13</ecNumber>
    </recommendedName>
    <alternativeName>
        <fullName evidence="9">Ornithine--oxo-acid aminotransferase</fullName>
    </alternativeName>
</protein>
<dbReference type="NCBIfam" id="TIGR01891">
    <property type="entry name" value="amidohydrolases"/>
    <property type="match status" value="1"/>
</dbReference>
<keyword evidence="6" id="KW-0032">Aminotransferase</keyword>
<evidence type="ECO:0000256" key="8">
    <source>
        <dbReference type="ARBA" id="ARBA00022898"/>
    </source>
</evidence>
<dbReference type="InterPro" id="IPR017439">
    <property type="entry name" value="Amidohydrolase"/>
</dbReference>
<dbReference type="InterPro" id="IPR015424">
    <property type="entry name" value="PyrdxlP-dep_Trfase"/>
</dbReference>
<evidence type="ECO:0000256" key="1">
    <source>
        <dbReference type="ARBA" id="ARBA00001933"/>
    </source>
</evidence>
<evidence type="ECO:0000256" key="6">
    <source>
        <dbReference type="ARBA" id="ARBA00022576"/>
    </source>
</evidence>
<comment type="pathway">
    <text evidence="2">Amino-acid biosynthesis; L-proline biosynthesis; L-glutamate 5-semialdehyde from L-ornithine: step 1/1.</text>
</comment>
<dbReference type="InterPro" id="IPR015422">
    <property type="entry name" value="PyrdxlP-dep_Trfase_small"/>
</dbReference>
<sequence length="883" mass="95169">MIVSMEDQKAAVKDHSSLPSKEDLRNVMSDYISSLEPKLQSLNKLIHENPELAYKEHIAHDAICDLLEGLGHHVKRHAYGLLTAFEAISGKGVRAVNFNAEYDALPGMGHACGHNLIATASVTGFLALSHVLEKFGVDGKVQLLGTPAEEDGGGKIDLLNAGAYDKIDVSLMMHPMSDDEYTNKGVLGSAGFSNVASYNVQGTYHGVSAHAGATPWEGINALDALVSTYVNVSMLRQQILPSERIHGAIVEAPKPSSNAIPALTKTEYTARSTTVRGAKNLAGRIRQCMEAGALATGCKLDVEEKAGYSELRVNEPLCKSFQEHIAANGIKVLKTEGPVAAATDQGNVSYAIPALHAVIGIPARDGSKNHTAGFTKAAGASIAYERSVISGKAMAMTGWDVLTDNTFYQDIIEDFRRDEKVRHQDPLAVRLEHFETSSLIMGIESHTQLTNGERHGPSTVVSSEEALKAEHDFSAKNYQSLPIVLSRGQGASVWDPEGRHYLDFHAASTALNHGHCHPKLVAAPVEQASRLTLTSRAFHNDIYPQFVRYVTGLFGYDRALPSSTGAEASETAIKVSRKWAYKVKGVPENEAIVLGAAGNHHGRTLATIALASDTMSRNNYGPLDPNISCTIPGTDRHIQLNDKAALEEAFEAAGFSLAAFIVEPIQGDAGVIVANDDYLQHARALCDKHNVLLICDEIQTGIGRTGKFLGHYWSGIRPDMVLLGKTMTGGMYPVSCVLGDDAVMLTVEPGTHGSTYGGNPLGAAVAMRALQVVEEEGLAEKAERLGCVMRDGLKEIQAQTDIIETIRGRGLLNAMVIDQSKTNGHTGIRLCELMMEKGLLLKSSRTGIIRISPPLVIKEEEIKWSLRIIKESIDELTQLPHAT</sequence>
<dbReference type="InterPro" id="IPR050103">
    <property type="entry name" value="Class-III_PLP-dep_AT"/>
</dbReference>
<evidence type="ECO:0000256" key="7">
    <source>
        <dbReference type="ARBA" id="ARBA00022679"/>
    </source>
</evidence>
<accession>A0A9Q9RZT2</accession>
<dbReference type="AlphaFoldDB" id="A0A9Q9RZT2"/>
<dbReference type="InterPro" id="IPR036264">
    <property type="entry name" value="Bact_exopeptidase_dim_dom"/>
</dbReference>
<dbReference type="FunFam" id="3.30.70.360:FF:000004">
    <property type="entry name" value="Peptidase M20 domain-containing protein 2"/>
    <property type="match status" value="1"/>
</dbReference>
<evidence type="ECO:0000256" key="9">
    <source>
        <dbReference type="ARBA" id="ARBA00030587"/>
    </source>
</evidence>
<dbReference type="GO" id="GO:0004587">
    <property type="term" value="F:ornithine aminotransferase activity"/>
    <property type="evidence" value="ECO:0007669"/>
    <property type="project" value="UniProtKB-EC"/>
</dbReference>
<dbReference type="Proteomes" id="UP000760494">
    <property type="component" value="Unassembled WGS sequence"/>
</dbReference>
<comment type="caution">
    <text evidence="10">The sequence shown here is derived from an EMBL/GenBank/DDBJ whole genome shotgun (WGS) entry which is preliminary data.</text>
</comment>